<reference evidence="2 3" key="1">
    <citation type="journal article" date="2015" name="Genome Announc.">
        <title>Complete Genome Sequence of Methylobacterium aquaticum Strain 22A, Isolated from Racomitrium japonicum Moss.</title>
        <authorList>
            <person name="Tani A."/>
            <person name="Ogura Y."/>
            <person name="Hayashi T."/>
            <person name="Kimbara K."/>
        </authorList>
    </citation>
    <scope>NUCLEOTIDE SEQUENCE [LARGE SCALE GENOMIC DNA]</scope>
    <source>
        <strain evidence="2 3">MA-22A</strain>
    </source>
</reference>
<dbReference type="Proteomes" id="UP000061432">
    <property type="component" value="Chromosome"/>
</dbReference>
<accession>A0A1Y0Z8U3</accession>
<name>A0A1Y0Z8U3_9HYPH</name>
<evidence type="ECO:0000313" key="2">
    <source>
        <dbReference type="EMBL" id="BAR47249.1"/>
    </source>
</evidence>
<dbReference type="EMBL" id="AP014704">
    <property type="protein sequence ID" value="BAR47249.1"/>
    <property type="molecule type" value="Genomic_DNA"/>
</dbReference>
<organism evidence="2 3">
    <name type="scientific">Methylobacterium aquaticum</name>
    <dbReference type="NCBI Taxonomy" id="270351"/>
    <lineage>
        <taxon>Bacteria</taxon>
        <taxon>Pseudomonadati</taxon>
        <taxon>Pseudomonadota</taxon>
        <taxon>Alphaproteobacteria</taxon>
        <taxon>Hyphomicrobiales</taxon>
        <taxon>Methylobacteriaceae</taxon>
        <taxon>Methylobacterium</taxon>
    </lineage>
</organism>
<gene>
    <name evidence="2" type="ORF">Maq22A_c28715</name>
</gene>
<reference evidence="3" key="2">
    <citation type="submission" date="2015-01" db="EMBL/GenBank/DDBJ databases">
        <title>Complete genome sequence of Methylobacterium aquaticum strain 22A.</title>
        <authorList>
            <person name="Tani A."/>
            <person name="Ogura Y."/>
            <person name="Hayashi T."/>
        </authorList>
    </citation>
    <scope>NUCLEOTIDE SEQUENCE [LARGE SCALE GENOMIC DNA]</scope>
    <source>
        <strain evidence="3">MA-22A</strain>
    </source>
</reference>
<dbReference type="AlphaFoldDB" id="A0A1Y0Z8U3"/>
<sequence length="34" mass="3566">MKGAGEGPDRTGATQAMNWGAAHRPADRASWPLT</sequence>
<protein>
    <submittedName>
        <fullName evidence="2">Uncharacterized protein</fullName>
    </submittedName>
</protein>
<proteinExistence type="predicted"/>
<evidence type="ECO:0000313" key="3">
    <source>
        <dbReference type="Proteomes" id="UP000061432"/>
    </source>
</evidence>
<evidence type="ECO:0000256" key="1">
    <source>
        <dbReference type="SAM" id="MobiDB-lite"/>
    </source>
</evidence>
<feature type="region of interest" description="Disordered" evidence="1">
    <location>
        <begin position="1"/>
        <end position="34"/>
    </location>
</feature>
<dbReference type="KEGG" id="maqu:Maq22A_c28715"/>